<dbReference type="OrthoDB" id="7615957at2759"/>
<evidence type="ECO:0000256" key="1">
    <source>
        <dbReference type="SAM" id="MobiDB-lite"/>
    </source>
</evidence>
<sequence length="246" mass="28096">MKLLGGSEKKEEADNRNEEIGDMGDIGEIKRKSKEEKLLEEEEIVEAVKKMKIEKAAGIDGIPLEAWKYGGTEREKGKEKEKDKIYAVFVDLKAAFDNVDREILWSIMEEKGVDGSLIKRIKKIYEETEVVIRTKDGLSQSFITKKGVRQGCVLSPALFSLYIADIDKELEKRNIGGIALGKSRIWTLAYADDMVIVAKNKEALESMMEIFKRFIKERKLELNVEKTKIVVFNSKGRSSKRKVSWK</sequence>
<gene>
    <name evidence="3" type="ORF">RF55_14524</name>
</gene>
<comment type="caution">
    <text evidence="3">The sequence shown here is derived from an EMBL/GenBank/DDBJ whole genome shotgun (WGS) entry which is preliminary data.</text>
</comment>
<evidence type="ECO:0000313" key="3">
    <source>
        <dbReference type="EMBL" id="KMQ86480.1"/>
    </source>
</evidence>
<evidence type="ECO:0000313" key="4">
    <source>
        <dbReference type="Proteomes" id="UP000036403"/>
    </source>
</evidence>
<dbReference type="InterPro" id="IPR000477">
    <property type="entry name" value="RT_dom"/>
</dbReference>
<dbReference type="PROSITE" id="PS50878">
    <property type="entry name" value="RT_POL"/>
    <property type="match status" value="1"/>
</dbReference>
<dbReference type="CDD" id="cd01650">
    <property type="entry name" value="RT_nLTR_like"/>
    <property type="match status" value="1"/>
</dbReference>
<feature type="domain" description="Reverse transcriptase" evidence="2">
    <location>
        <begin position="1"/>
        <end position="246"/>
    </location>
</feature>
<dbReference type="InterPro" id="IPR043502">
    <property type="entry name" value="DNA/RNA_pol_sf"/>
</dbReference>
<dbReference type="PANTHER" id="PTHR47027:SF20">
    <property type="entry name" value="REVERSE TRANSCRIPTASE-LIKE PROTEIN WITH RNA-DIRECTED DNA POLYMERASE DOMAIN"/>
    <property type="match status" value="1"/>
</dbReference>
<reference evidence="3 4" key="1">
    <citation type="submission" date="2015-04" db="EMBL/GenBank/DDBJ databases">
        <title>Lasius niger genome sequencing.</title>
        <authorList>
            <person name="Konorov E.A."/>
            <person name="Nikitin M.A."/>
            <person name="Kirill M.V."/>
            <person name="Chang P."/>
        </authorList>
    </citation>
    <scope>NUCLEOTIDE SEQUENCE [LARGE SCALE GENOMIC DNA]</scope>
    <source>
        <tissue evidence="3">Whole</tissue>
    </source>
</reference>
<protein>
    <recommendedName>
        <fullName evidence="2">Reverse transcriptase domain-containing protein</fullName>
    </recommendedName>
</protein>
<dbReference type="PaxDb" id="67767-A0A0J7N1F0"/>
<keyword evidence="4" id="KW-1185">Reference proteome</keyword>
<name>A0A0J7N1F0_LASNI</name>
<dbReference type="PANTHER" id="PTHR47027">
    <property type="entry name" value="REVERSE TRANSCRIPTASE DOMAIN-CONTAINING PROTEIN"/>
    <property type="match status" value="1"/>
</dbReference>
<accession>A0A0J7N1F0</accession>
<dbReference type="Pfam" id="PF00078">
    <property type="entry name" value="RVT_1"/>
    <property type="match status" value="1"/>
</dbReference>
<dbReference type="AlphaFoldDB" id="A0A0J7N1F0"/>
<dbReference type="STRING" id="67767.A0A0J7N1F0"/>
<feature type="region of interest" description="Disordered" evidence="1">
    <location>
        <begin position="1"/>
        <end position="28"/>
    </location>
</feature>
<dbReference type="SUPFAM" id="SSF56672">
    <property type="entry name" value="DNA/RNA polymerases"/>
    <property type="match status" value="1"/>
</dbReference>
<dbReference type="Gene3D" id="3.30.70.270">
    <property type="match status" value="1"/>
</dbReference>
<dbReference type="EMBL" id="LBMM01012019">
    <property type="protein sequence ID" value="KMQ86480.1"/>
    <property type="molecule type" value="Genomic_DNA"/>
</dbReference>
<dbReference type="GO" id="GO:0071897">
    <property type="term" value="P:DNA biosynthetic process"/>
    <property type="evidence" value="ECO:0007669"/>
    <property type="project" value="UniProtKB-ARBA"/>
</dbReference>
<dbReference type="Proteomes" id="UP000036403">
    <property type="component" value="Unassembled WGS sequence"/>
</dbReference>
<feature type="compositionally biased region" description="Basic and acidic residues" evidence="1">
    <location>
        <begin position="7"/>
        <end position="19"/>
    </location>
</feature>
<evidence type="ECO:0000259" key="2">
    <source>
        <dbReference type="PROSITE" id="PS50878"/>
    </source>
</evidence>
<organism evidence="3 4">
    <name type="scientific">Lasius niger</name>
    <name type="common">Black garden ant</name>
    <dbReference type="NCBI Taxonomy" id="67767"/>
    <lineage>
        <taxon>Eukaryota</taxon>
        <taxon>Metazoa</taxon>
        <taxon>Ecdysozoa</taxon>
        <taxon>Arthropoda</taxon>
        <taxon>Hexapoda</taxon>
        <taxon>Insecta</taxon>
        <taxon>Pterygota</taxon>
        <taxon>Neoptera</taxon>
        <taxon>Endopterygota</taxon>
        <taxon>Hymenoptera</taxon>
        <taxon>Apocrita</taxon>
        <taxon>Aculeata</taxon>
        <taxon>Formicoidea</taxon>
        <taxon>Formicidae</taxon>
        <taxon>Formicinae</taxon>
        <taxon>Lasius</taxon>
        <taxon>Lasius</taxon>
    </lineage>
</organism>
<proteinExistence type="predicted"/>
<dbReference type="InterPro" id="IPR043128">
    <property type="entry name" value="Rev_trsase/Diguanyl_cyclase"/>
</dbReference>